<comment type="subcellular location">
    <subcellularLocation>
        <location evidence="1">Golgi apparatus membrane</location>
        <topology evidence="1">Single-pass type II membrane protein</topology>
    </subcellularLocation>
    <subcellularLocation>
        <location evidence="12">Golgi apparatus</location>
        <location evidence="12">Golgi stack membrane</location>
        <topology evidence="12">Single-pass type II membrane protein</topology>
    </subcellularLocation>
</comment>
<dbReference type="InterPro" id="IPR038577">
    <property type="entry name" value="GT10-like_C_sf"/>
</dbReference>
<dbReference type="Pfam" id="PF17039">
    <property type="entry name" value="Glyco_tran_10_N"/>
    <property type="match status" value="1"/>
</dbReference>
<evidence type="ECO:0000256" key="10">
    <source>
        <dbReference type="ARBA" id="ARBA00023136"/>
    </source>
</evidence>
<dbReference type="SUPFAM" id="SSF53756">
    <property type="entry name" value="UDP-Glycosyltransferase/glycogen phosphorylase"/>
    <property type="match status" value="1"/>
</dbReference>
<evidence type="ECO:0000256" key="1">
    <source>
        <dbReference type="ARBA" id="ARBA00004323"/>
    </source>
</evidence>
<comment type="caution">
    <text evidence="15">The sequence shown here is derived from an EMBL/GenBank/DDBJ whole genome shotgun (WGS) entry which is preliminary data.</text>
</comment>
<evidence type="ECO:0000256" key="6">
    <source>
        <dbReference type="ARBA" id="ARBA00022692"/>
    </source>
</evidence>
<accession>A0A813VDL5</accession>
<dbReference type="GO" id="GO:0000139">
    <property type="term" value="C:Golgi membrane"/>
    <property type="evidence" value="ECO:0007669"/>
    <property type="project" value="UniProtKB-SubCell"/>
</dbReference>
<evidence type="ECO:0000256" key="7">
    <source>
        <dbReference type="ARBA" id="ARBA00022968"/>
    </source>
</evidence>
<keyword evidence="4 12" id="KW-0328">Glycosyltransferase</keyword>
<dbReference type="Gene3D" id="3.40.50.11660">
    <property type="entry name" value="Glycosyl transferase family 10, C-terminal domain"/>
    <property type="match status" value="1"/>
</dbReference>
<keyword evidence="9 12" id="KW-0333">Golgi apparatus</keyword>
<sequence>MNGRYCIRLCRIFIILLTISILFLWLIPLIKFYFNNEKINIIVFDENFLDNHLYPPPWYISNWTINDYFIRKDNIKKLEDKDAINKKQKIIIEYDFLNQKKNKKTNYTILEYTTVFNAPKFCGKSQDFIFGKQCPYQNCRYTCNRNFSSFADVLLMHRSDINFNQLPIERNPEQIWLYWHDEPGGVQKQAISYQFNWTISYRFNAEVNIGAYGLTILRNKPLSSKEFNSYINQQFNNRQSNAIWFVSNCKSKARINYYKQLYLHYPLIKVYGHCIVQNKTNHCHRHSQCEFSELSKNKFYLAFESQSCRDYITEKFWRSLAYGIIPIVFGPHNKQSIEKIAPPNSFIYTGDFISVSKLAKYLNEISRNRTLFKEYHQWRRFYQVLYRPEDIEHYRFCELCYRLNTNQNRIYYQNLNTFFLEEC</sequence>
<evidence type="ECO:0000313" key="17">
    <source>
        <dbReference type="Proteomes" id="UP000663854"/>
    </source>
</evidence>
<dbReference type="EC" id="2.4.1.-" evidence="12"/>
<feature type="transmembrane region" description="Helical" evidence="12">
    <location>
        <begin position="12"/>
        <end position="34"/>
    </location>
</feature>
<dbReference type="GO" id="GO:0008417">
    <property type="term" value="F:fucosyltransferase activity"/>
    <property type="evidence" value="ECO:0007669"/>
    <property type="project" value="InterPro"/>
</dbReference>
<dbReference type="InterPro" id="IPR055270">
    <property type="entry name" value="Glyco_tran_10_C"/>
</dbReference>
<evidence type="ECO:0000256" key="2">
    <source>
        <dbReference type="ARBA" id="ARBA00004922"/>
    </source>
</evidence>
<evidence type="ECO:0000256" key="8">
    <source>
        <dbReference type="ARBA" id="ARBA00022989"/>
    </source>
</evidence>
<dbReference type="PANTHER" id="PTHR48438:SF1">
    <property type="entry name" value="ALPHA-(1,3)-FUCOSYLTRANSFERASE C-RELATED"/>
    <property type="match status" value="1"/>
</dbReference>
<dbReference type="EMBL" id="CAJNOL010000117">
    <property type="protein sequence ID" value="CAF0859809.1"/>
    <property type="molecule type" value="Genomic_DNA"/>
</dbReference>
<evidence type="ECO:0000313" key="15">
    <source>
        <dbReference type="EMBL" id="CAF0839426.1"/>
    </source>
</evidence>
<dbReference type="PANTHER" id="PTHR48438">
    <property type="entry name" value="ALPHA-(1,3)-FUCOSYLTRANSFERASE C-RELATED"/>
    <property type="match status" value="1"/>
</dbReference>
<keyword evidence="6 12" id="KW-0812">Transmembrane</keyword>
<keyword evidence="5 12" id="KW-0808">Transferase</keyword>
<organism evidence="15 17">
    <name type="scientific">Rotaria sordida</name>
    <dbReference type="NCBI Taxonomy" id="392033"/>
    <lineage>
        <taxon>Eukaryota</taxon>
        <taxon>Metazoa</taxon>
        <taxon>Spiralia</taxon>
        <taxon>Gnathifera</taxon>
        <taxon>Rotifera</taxon>
        <taxon>Eurotatoria</taxon>
        <taxon>Bdelloidea</taxon>
        <taxon>Philodinida</taxon>
        <taxon>Philodinidae</taxon>
        <taxon>Rotaria</taxon>
    </lineage>
</organism>
<dbReference type="Proteomes" id="UP000663870">
    <property type="component" value="Unassembled WGS sequence"/>
</dbReference>
<evidence type="ECO:0000259" key="13">
    <source>
        <dbReference type="Pfam" id="PF00852"/>
    </source>
</evidence>
<dbReference type="Proteomes" id="UP000663854">
    <property type="component" value="Unassembled WGS sequence"/>
</dbReference>
<dbReference type="Pfam" id="PF00852">
    <property type="entry name" value="Glyco_transf_10"/>
    <property type="match status" value="1"/>
</dbReference>
<dbReference type="InterPro" id="IPR031481">
    <property type="entry name" value="Glyco_tran_10_N"/>
</dbReference>
<protein>
    <recommendedName>
        <fullName evidence="12">Fucosyltransferase</fullName>
        <ecNumber evidence="12">2.4.1.-</ecNumber>
    </recommendedName>
</protein>
<dbReference type="AlphaFoldDB" id="A0A813VDL5"/>
<name>A0A813VDL5_9BILA</name>
<feature type="domain" description="Fucosyltransferase C-terminal" evidence="13">
    <location>
        <begin position="237"/>
        <end position="416"/>
    </location>
</feature>
<dbReference type="UniPathway" id="UPA00378"/>
<proteinExistence type="inferred from homology"/>
<evidence type="ECO:0000313" key="18">
    <source>
        <dbReference type="Proteomes" id="UP000663870"/>
    </source>
</evidence>
<keyword evidence="7" id="KW-0735">Signal-anchor</keyword>
<dbReference type="FunFam" id="3.40.50.11660:FF:000002">
    <property type="entry name" value="Alpha-(1,3)-fucosyltransferase"/>
    <property type="match status" value="1"/>
</dbReference>
<dbReference type="GO" id="GO:0032580">
    <property type="term" value="C:Golgi cisterna membrane"/>
    <property type="evidence" value="ECO:0007669"/>
    <property type="project" value="UniProtKB-SubCell"/>
</dbReference>
<evidence type="ECO:0000256" key="4">
    <source>
        <dbReference type="ARBA" id="ARBA00022676"/>
    </source>
</evidence>
<evidence type="ECO:0000313" key="16">
    <source>
        <dbReference type="EMBL" id="CAF0859809.1"/>
    </source>
</evidence>
<keyword evidence="8 12" id="KW-1133">Transmembrane helix</keyword>
<evidence type="ECO:0000256" key="5">
    <source>
        <dbReference type="ARBA" id="ARBA00022679"/>
    </source>
</evidence>
<evidence type="ECO:0000256" key="9">
    <source>
        <dbReference type="ARBA" id="ARBA00023034"/>
    </source>
</evidence>
<evidence type="ECO:0000256" key="11">
    <source>
        <dbReference type="ARBA" id="ARBA00023180"/>
    </source>
</evidence>
<keyword evidence="18" id="KW-1185">Reference proteome</keyword>
<dbReference type="EMBL" id="CAJNOH010000072">
    <property type="protein sequence ID" value="CAF0839426.1"/>
    <property type="molecule type" value="Genomic_DNA"/>
</dbReference>
<keyword evidence="10 12" id="KW-0472">Membrane</keyword>
<gene>
    <name evidence="16" type="ORF">JXQ802_LOCUS7126</name>
    <name evidence="15" type="ORF">PYM288_LOCUS6492</name>
</gene>
<evidence type="ECO:0000256" key="3">
    <source>
        <dbReference type="ARBA" id="ARBA00008919"/>
    </source>
</evidence>
<feature type="domain" description="Fucosyltransferase N-terminal" evidence="14">
    <location>
        <begin position="107"/>
        <end position="209"/>
    </location>
</feature>
<reference evidence="15" key="1">
    <citation type="submission" date="2021-02" db="EMBL/GenBank/DDBJ databases">
        <authorList>
            <person name="Nowell W R."/>
        </authorList>
    </citation>
    <scope>NUCLEOTIDE SEQUENCE</scope>
</reference>
<comment type="pathway">
    <text evidence="2">Protein modification; protein glycosylation.</text>
</comment>
<evidence type="ECO:0000259" key="14">
    <source>
        <dbReference type="Pfam" id="PF17039"/>
    </source>
</evidence>
<comment type="similarity">
    <text evidence="3 12">Belongs to the glycosyltransferase 10 family.</text>
</comment>
<keyword evidence="11" id="KW-0325">Glycoprotein</keyword>
<dbReference type="InterPro" id="IPR001503">
    <property type="entry name" value="Glyco_trans_10"/>
</dbReference>
<evidence type="ECO:0000256" key="12">
    <source>
        <dbReference type="RuleBase" id="RU003832"/>
    </source>
</evidence>